<dbReference type="PANTHER" id="PTHR46600">
    <property type="entry name" value="THAP DOMAIN-CONTAINING"/>
    <property type="match status" value="1"/>
</dbReference>
<proteinExistence type="predicted"/>
<evidence type="ECO:0000313" key="8">
    <source>
        <dbReference type="EMBL" id="KAE9529736.1"/>
    </source>
</evidence>
<dbReference type="Gene3D" id="6.20.210.20">
    <property type="entry name" value="THAP domain"/>
    <property type="match status" value="1"/>
</dbReference>
<dbReference type="AlphaFoldDB" id="A0A6G0TBB3"/>
<evidence type="ECO:0000256" key="5">
    <source>
        <dbReference type="PROSITE-ProRule" id="PRU00309"/>
    </source>
</evidence>
<dbReference type="SMART" id="SM00692">
    <property type="entry name" value="DM3"/>
    <property type="match status" value="1"/>
</dbReference>
<dbReference type="EMBL" id="VYZN01000044">
    <property type="protein sequence ID" value="KAE9529736.1"/>
    <property type="molecule type" value="Genomic_DNA"/>
</dbReference>
<keyword evidence="1" id="KW-0479">Metal-binding</keyword>
<keyword evidence="4 5" id="KW-0238">DNA-binding</keyword>
<dbReference type="InterPro" id="IPR038441">
    <property type="entry name" value="THAP_Znf_sf"/>
</dbReference>
<name>A0A6G0TBB3_APHGL</name>
<keyword evidence="2 5" id="KW-0863">Zinc-finger</keyword>
<dbReference type="GO" id="GO:0008270">
    <property type="term" value="F:zinc ion binding"/>
    <property type="evidence" value="ECO:0007669"/>
    <property type="project" value="UniProtKB-KW"/>
</dbReference>
<evidence type="ECO:0000313" key="9">
    <source>
        <dbReference type="Proteomes" id="UP000475862"/>
    </source>
</evidence>
<feature type="domain" description="THAP-type" evidence="7">
    <location>
        <begin position="1"/>
        <end position="85"/>
    </location>
</feature>
<protein>
    <recommendedName>
        <fullName evidence="7">THAP-type domain-containing protein</fullName>
    </recommendedName>
</protein>
<dbReference type="Pfam" id="PF05485">
    <property type="entry name" value="THAP"/>
    <property type="match status" value="1"/>
</dbReference>
<evidence type="ECO:0000256" key="6">
    <source>
        <dbReference type="SAM" id="Coils"/>
    </source>
</evidence>
<comment type="caution">
    <text evidence="8">The sequence shown here is derived from an EMBL/GenBank/DDBJ whole genome shotgun (WGS) entry which is preliminary data.</text>
</comment>
<feature type="coiled-coil region" evidence="6">
    <location>
        <begin position="180"/>
        <end position="207"/>
    </location>
</feature>
<dbReference type="SUPFAM" id="SSF57716">
    <property type="entry name" value="Glucocorticoid receptor-like (DNA-binding domain)"/>
    <property type="match status" value="1"/>
</dbReference>
<dbReference type="Proteomes" id="UP000475862">
    <property type="component" value="Unassembled WGS sequence"/>
</dbReference>
<dbReference type="GO" id="GO:0043565">
    <property type="term" value="F:sequence-specific DNA binding"/>
    <property type="evidence" value="ECO:0007669"/>
    <property type="project" value="InterPro"/>
</dbReference>
<dbReference type="OrthoDB" id="7683421at2759"/>
<dbReference type="SMART" id="SM00980">
    <property type="entry name" value="THAP"/>
    <property type="match status" value="1"/>
</dbReference>
<evidence type="ECO:0000256" key="2">
    <source>
        <dbReference type="ARBA" id="ARBA00022771"/>
    </source>
</evidence>
<keyword evidence="6" id="KW-0175">Coiled coil</keyword>
<accession>A0A6G0TBB3</accession>
<keyword evidence="3" id="KW-0862">Zinc</keyword>
<evidence type="ECO:0000256" key="1">
    <source>
        <dbReference type="ARBA" id="ARBA00022723"/>
    </source>
</evidence>
<dbReference type="InterPro" id="IPR026516">
    <property type="entry name" value="THAP1/10"/>
</dbReference>
<organism evidence="8 9">
    <name type="scientific">Aphis glycines</name>
    <name type="common">Soybean aphid</name>
    <dbReference type="NCBI Taxonomy" id="307491"/>
    <lineage>
        <taxon>Eukaryota</taxon>
        <taxon>Metazoa</taxon>
        <taxon>Ecdysozoa</taxon>
        <taxon>Arthropoda</taxon>
        <taxon>Hexapoda</taxon>
        <taxon>Insecta</taxon>
        <taxon>Pterygota</taxon>
        <taxon>Neoptera</taxon>
        <taxon>Paraneoptera</taxon>
        <taxon>Hemiptera</taxon>
        <taxon>Sternorrhyncha</taxon>
        <taxon>Aphidomorpha</taxon>
        <taxon>Aphidoidea</taxon>
        <taxon>Aphididae</taxon>
        <taxon>Aphidini</taxon>
        <taxon>Aphis</taxon>
        <taxon>Aphis</taxon>
    </lineage>
</organism>
<dbReference type="InterPro" id="IPR006612">
    <property type="entry name" value="THAP_Znf"/>
</dbReference>
<evidence type="ECO:0000256" key="3">
    <source>
        <dbReference type="ARBA" id="ARBA00022833"/>
    </source>
</evidence>
<evidence type="ECO:0000256" key="4">
    <source>
        <dbReference type="ARBA" id="ARBA00023125"/>
    </source>
</evidence>
<sequence>MTICAVKFCNNKMSQTKNISYFRFPSDQLRCKQWIENCHTVNLLKKDPAILYKNYRVCGVHFEDNMFLNPSSRNRLTMNAVPTIFTDIFYEREKEKKLVEKKEKEIGEEKVMQEFETQIAMASCSSPSHSLSYSDNVPDNVYTNVSDVSSCSSVSSKLQVSTSGSSSQTPLYLTNRTPRNLKLQNKLQSKNKEIKDMKKQINAITQQLVQVNTVEQMLMLCEKFLPPSLFLIINTHVNCRNTKAVRYRYCNEG</sequence>
<dbReference type="PROSITE" id="PS50950">
    <property type="entry name" value="ZF_THAP"/>
    <property type="match status" value="1"/>
</dbReference>
<dbReference type="PANTHER" id="PTHR46600:SF11">
    <property type="entry name" value="THAP DOMAIN-CONTAINING PROTEIN 10"/>
    <property type="match status" value="1"/>
</dbReference>
<keyword evidence="9" id="KW-1185">Reference proteome</keyword>
<evidence type="ECO:0000259" key="7">
    <source>
        <dbReference type="PROSITE" id="PS50950"/>
    </source>
</evidence>
<gene>
    <name evidence="8" type="ORF">AGLY_011832</name>
</gene>
<reference evidence="8 9" key="1">
    <citation type="submission" date="2019-08" db="EMBL/GenBank/DDBJ databases">
        <title>The genome of the soybean aphid Biotype 1, its phylome, world population structure and adaptation to the North American continent.</title>
        <authorList>
            <person name="Giordano R."/>
            <person name="Donthu R.K."/>
            <person name="Hernandez A.G."/>
            <person name="Wright C.L."/>
            <person name="Zimin A.V."/>
        </authorList>
    </citation>
    <scope>NUCLEOTIDE SEQUENCE [LARGE SCALE GENOMIC DNA]</scope>
    <source>
        <tissue evidence="8">Whole aphids</tissue>
    </source>
</reference>